<feature type="transmembrane region" description="Helical" evidence="5">
    <location>
        <begin position="36"/>
        <end position="59"/>
    </location>
</feature>
<sequence length="409" mass="44608">MHNILNKLPYQFSNLSGDISAGVIVTFLLIPQSMAYAIIAGVPITMGLLAATFPMLIYAILGSSNYLSVGPVSIVSLLAFTGIASMTDSGSQHFLELMIFLTLMVGTLQLLMSFLKFGRVVQYISTAMIGGFISALAIIIILNQMSAILGVELPRYEGFFSYIKTIFMSIPNVNLLTFSIGMICFIILVFMKKLFRVNLGPLFIIIVSIVTVDVLNLDQRGVEVVGAIPSELAQISFFVPSVELILSLLPIAFVISIISFVESYSVARTLAEKENQRIKVDRELYSLGFSNMMSSLVGGIPVAGAISRSAVNYESGAKTRVSLVITACLMLLAILYITPLFYYLSKTVLAAIIIFAVMNLIHSNQLVYYMKNSLREAIIFISTFLATLLVDIIVGMGVGFVGSILLSRR</sequence>
<comment type="subcellular location">
    <subcellularLocation>
        <location evidence="1">Membrane</location>
        <topology evidence="1">Multi-pass membrane protein</topology>
    </subcellularLocation>
</comment>
<name>A0A1M5HJC0_9BACI</name>
<organism evidence="7 8">
    <name type="scientific">Ornithinibacillus halophilus</name>
    <dbReference type="NCBI Taxonomy" id="930117"/>
    <lineage>
        <taxon>Bacteria</taxon>
        <taxon>Bacillati</taxon>
        <taxon>Bacillota</taxon>
        <taxon>Bacilli</taxon>
        <taxon>Bacillales</taxon>
        <taxon>Bacillaceae</taxon>
        <taxon>Ornithinibacillus</taxon>
    </lineage>
</organism>
<dbReference type="InterPro" id="IPR001902">
    <property type="entry name" value="SLC26A/SulP_fam"/>
</dbReference>
<feature type="transmembrane region" description="Helical" evidence="5">
    <location>
        <begin position="377"/>
        <end position="406"/>
    </location>
</feature>
<dbReference type="RefSeq" id="WP_072890167.1">
    <property type="nucleotide sequence ID" value="NZ_FQVW01000018.1"/>
</dbReference>
<evidence type="ECO:0000256" key="2">
    <source>
        <dbReference type="ARBA" id="ARBA00022692"/>
    </source>
</evidence>
<feature type="transmembrane region" description="Helical" evidence="5">
    <location>
        <begin position="169"/>
        <end position="190"/>
    </location>
</feature>
<keyword evidence="4 5" id="KW-0472">Membrane</keyword>
<evidence type="ECO:0000256" key="5">
    <source>
        <dbReference type="SAM" id="Phobius"/>
    </source>
</evidence>
<dbReference type="OrthoDB" id="9771198at2"/>
<dbReference type="InterPro" id="IPR011547">
    <property type="entry name" value="SLC26A/SulP_dom"/>
</dbReference>
<evidence type="ECO:0000313" key="8">
    <source>
        <dbReference type="Proteomes" id="UP000183988"/>
    </source>
</evidence>
<feature type="transmembrane region" description="Helical" evidence="5">
    <location>
        <begin position="237"/>
        <end position="263"/>
    </location>
</feature>
<keyword evidence="8" id="KW-1185">Reference proteome</keyword>
<feature type="transmembrane region" description="Helical" evidence="5">
    <location>
        <begin position="284"/>
        <end position="306"/>
    </location>
</feature>
<dbReference type="AlphaFoldDB" id="A0A1M5HJC0"/>
<evidence type="ECO:0000313" key="7">
    <source>
        <dbReference type="EMBL" id="SHG16054.1"/>
    </source>
</evidence>
<reference evidence="7 8" key="1">
    <citation type="submission" date="2016-11" db="EMBL/GenBank/DDBJ databases">
        <authorList>
            <person name="Jaros S."/>
            <person name="Januszkiewicz K."/>
            <person name="Wedrychowicz H."/>
        </authorList>
    </citation>
    <scope>NUCLEOTIDE SEQUENCE [LARGE SCALE GENOMIC DNA]</scope>
    <source>
        <strain evidence="7 8">IBRC-M 10683</strain>
    </source>
</reference>
<dbReference type="Proteomes" id="UP000183988">
    <property type="component" value="Unassembled WGS sequence"/>
</dbReference>
<proteinExistence type="predicted"/>
<evidence type="ECO:0000256" key="4">
    <source>
        <dbReference type="ARBA" id="ARBA00023136"/>
    </source>
</evidence>
<feature type="domain" description="SLC26A/SulP transporter" evidence="6">
    <location>
        <begin position="15"/>
        <end position="383"/>
    </location>
</feature>
<feature type="transmembrane region" description="Helical" evidence="5">
    <location>
        <begin position="197"/>
        <end position="217"/>
    </location>
</feature>
<evidence type="ECO:0000256" key="1">
    <source>
        <dbReference type="ARBA" id="ARBA00004141"/>
    </source>
</evidence>
<feature type="transmembrane region" description="Helical" evidence="5">
    <location>
        <begin position="12"/>
        <end position="30"/>
    </location>
</feature>
<dbReference type="PANTHER" id="PTHR11814">
    <property type="entry name" value="SULFATE TRANSPORTER"/>
    <property type="match status" value="1"/>
</dbReference>
<feature type="transmembrane region" description="Helical" evidence="5">
    <location>
        <begin position="349"/>
        <end position="371"/>
    </location>
</feature>
<feature type="transmembrane region" description="Helical" evidence="5">
    <location>
        <begin position="321"/>
        <end position="342"/>
    </location>
</feature>
<dbReference type="STRING" id="930117.SAMN05216225_10188"/>
<dbReference type="Pfam" id="PF00916">
    <property type="entry name" value="Sulfate_transp"/>
    <property type="match status" value="1"/>
</dbReference>
<dbReference type="GO" id="GO:0016020">
    <property type="term" value="C:membrane"/>
    <property type="evidence" value="ECO:0007669"/>
    <property type="project" value="UniProtKB-SubCell"/>
</dbReference>
<evidence type="ECO:0000259" key="6">
    <source>
        <dbReference type="Pfam" id="PF00916"/>
    </source>
</evidence>
<evidence type="ECO:0000256" key="3">
    <source>
        <dbReference type="ARBA" id="ARBA00022989"/>
    </source>
</evidence>
<dbReference type="GO" id="GO:0055085">
    <property type="term" value="P:transmembrane transport"/>
    <property type="evidence" value="ECO:0007669"/>
    <property type="project" value="InterPro"/>
</dbReference>
<dbReference type="EMBL" id="FQVW01000018">
    <property type="protein sequence ID" value="SHG16054.1"/>
    <property type="molecule type" value="Genomic_DNA"/>
</dbReference>
<protein>
    <submittedName>
        <fullName evidence="7">Sulfate permease, SulP family</fullName>
    </submittedName>
</protein>
<keyword evidence="3 5" id="KW-1133">Transmembrane helix</keyword>
<feature type="transmembrane region" description="Helical" evidence="5">
    <location>
        <begin position="127"/>
        <end position="149"/>
    </location>
</feature>
<feature type="transmembrane region" description="Helical" evidence="5">
    <location>
        <begin position="66"/>
        <end position="85"/>
    </location>
</feature>
<gene>
    <name evidence="7" type="ORF">SAMN05216225_10188</name>
</gene>
<keyword evidence="2 5" id="KW-0812">Transmembrane</keyword>
<accession>A0A1M5HJC0</accession>
<feature type="transmembrane region" description="Helical" evidence="5">
    <location>
        <begin position="97"/>
        <end position="115"/>
    </location>
</feature>